<dbReference type="InterPro" id="IPR027417">
    <property type="entry name" value="P-loop_NTPase"/>
</dbReference>
<dbReference type="SUPFAM" id="SSF52540">
    <property type="entry name" value="P-loop containing nucleoside triphosphate hydrolases"/>
    <property type="match status" value="2"/>
</dbReference>
<dbReference type="Pfam" id="PF00005">
    <property type="entry name" value="ABC_tran"/>
    <property type="match status" value="2"/>
</dbReference>
<gene>
    <name evidence="7" type="ORF">FB473_002321</name>
</gene>
<sequence length="615" mass="65246">MRGSLEVVGLTYRYPKAEDDALRGVDADFPAGTFTVVMGPTGAGKSTLLMALNGVIPQLKEGTVHGDVLLDDANLADYRVSTITEHVGLVLQDPDAQVLGRTVADDVAFGPRNYLVPRAEIRRRVTDALAEVGLTGFEDRKTALLSGGQRQRLAIAGILAIGPQVLCLDEPASELDPQGRAEIYAALDRIRRDGRTTVIVAEHEATDVVGRADQLIVLHEGRVAWQGRPEEFFRDPRLTREHLVKPLPVAVVGAALADAGLIGPHEVPLTVDDAAAIVEKLRGDHPIPAPTAPASGTPPPGAAAAEPAIKLRDVVHAYPDGHRALSGVSLSIGRGEYVALIGRNGAGKTTLAKHLNRLLDPTSGVVLIDGADAARLQPWELARRVGYVFQNPDHQIFNRTVASEIGYGLRATGLTAAEIDHRVDEVLGLTGLAGVRDDHPLSLGKGERQRVAVASILALRPPVLVVDEPTTGQDWAGVRTMMGLIDRLNARGTTILMITHDMDVVAHHARRVIVMDDGRVRADGPTAEVLARPGMLAEAGITTTQTAELCLRLWPGTPPLLDEADLGRHLVTALTGGDETAGDVPDGNETGRSSAGRGEMRGDKAEQRAPGSNPA</sequence>
<feature type="compositionally biased region" description="Basic and acidic residues" evidence="5">
    <location>
        <begin position="598"/>
        <end position="607"/>
    </location>
</feature>
<dbReference type="RefSeq" id="WP_167167792.1">
    <property type="nucleotide sequence ID" value="NZ_BAAAOO010000007.1"/>
</dbReference>
<evidence type="ECO:0000259" key="6">
    <source>
        <dbReference type="PROSITE" id="PS50893"/>
    </source>
</evidence>
<dbReference type="EC" id="3.6.3.-" evidence="7"/>
<protein>
    <submittedName>
        <fullName evidence="7">Energy-coupling factor transport system ATP-binding protein</fullName>
        <ecNumber evidence="7">3.6.3.-</ecNumber>
    </submittedName>
</protein>
<dbReference type="Gene3D" id="3.40.50.300">
    <property type="entry name" value="P-loop containing nucleotide triphosphate hydrolases"/>
    <property type="match status" value="2"/>
</dbReference>
<evidence type="ECO:0000313" key="8">
    <source>
        <dbReference type="Proteomes" id="UP000749311"/>
    </source>
</evidence>
<keyword evidence="7" id="KW-0378">Hydrolase</keyword>
<accession>A0ABX0SI79</accession>
<name>A0ABX0SI79_9ACTN</name>
<evidence type="ECO:0000256" key="3">
    <source>
        <dbReference type="ARBA" id="ARBA00022741"/>
    </source>
</evidence>
<dbReference type="PANTHER" id="PTHR43553:SF24">
    <property type="entry name" value="ENERGY-COUPLING FACTOR TRANSPORTER ATP-BINDING PROTEIN ECFA1"/>
    <property type="match status" value="1"/>
</dbReference>
<keyword evidence="2" id="KW-0813">Transport</keyword>
<dbReference type="CDD" id="cd03225">
    <property type="entry name" value="ABC_cobalt_CbiO_domain1"/>
    <property type="match status" value="2"/>
</dbReference>
<evidence type="ECO:0000313" key="7">
    <source>
        <dbReference type="EMBL" id="NIH57676.1"/>
    </source>
</evidence>
<evidence type="ECO:0000256" key="5">
    <source>
        <dbReference type="SAM" id="MobiDB-lite"/>
    </source>
</evidence>
<dbReference type="EMBL" id="JAAMOZ010000001">
    <property type="protein sequence ID" value="NIH57676.1"/>
    <property type="molecule type" value="Genomic_DNA"/>
</dbReference>
<evidence type="ECO:0000256" key="1">
    <source>
        <dbReference type="ARBA" id="ARBA00005417"/>
    </source>
</evidence>
<dbReference type="GO" id="GO:0005524">
    <property type="term" value="F:ATP binding"/>
    <property type="evidence" value="ECO:0007669"/>
    <property type="project" value="UniProtKB-KW"/>
</dbReference>
<dbReference type="PROSITE" id="PS00211">
    <property type="entry name" value="ABC_TRANSPORTER_1"/>
    <property type="match status" value="1"/>
</dbReference>
<organism evidence="7 8">
    <name type="scientific">Brooklawnia cerclae</name>
    <dbReference type="NCBI Taxonomy" id="349934"/>
    <lineage>
        <taxon>Bacteria</taxon>
        <taxon>Bacillati</taxon>
        <taxon>Actinomycetota</taxon>
        <taxon>Actinomycetes</taxon>
        <taxon>Propionibacteriales</taxon>
        <taxon>Propionibacteriaceae</taxon>
        <taxon>Brooklawnia</taxon>
    </lineage>
</organism>
<keyword evidence="3" id="KW-0547">Nucleotide-binding</keyword>
<comment type="caution">
    <text evidence="7">The sequence shown here is derived from an EMBL/GenBank/DDBJ whole genome shotgun (WGS) entry which is preliminary data.</text>
</comment>
<dbReference type="InterPro" id="IPR003593">
    <property type="entry name" value="AAA+_ATPase"/>
</dbReference>
<reference evidence="7 8" key="1">
    <citation type="submission" date="2020-02" db="EMBL/GenBank/DDBJ databases">
        <title>Sequencing the genomes of 1000 actinobacteria strains.</title>
        <authorList>
            <person name="Klenk H.-P."/>
        </authorList>
    </citation>
    <scope>NUCLEOTIDE SEQUENCE [LARGE SCALE GENOMIC DNA]</scope>
    <source>
        <strain evidence="7 8">DSM 19609</strain>
    </source>
</reference>
<dbReference type="PANTHER" id="PTHR43553">
    <property type="entry name" value="HEAVY METAL TRANSPORTER"/>
    <property type="match status" value="1"/>
</dbReference>
<feature type="domain" description="ABC transporter" evidence="6">
    <location>
        <begin position="5"/>
        <end position="245"/>
    </location>
</feature>
<dbReference type="GO" id="GO:0016787">
    <property type="term" value="F:hydrolase activity"/>
    <property type="evidence" value="ECO:0007669"/>
    <property type="project" value="UniProtKB-KW"/>
</dbReference>
<proteinExistence type="inferred from homology"/>
<dbReference type="PROSITE" id="PS50893">
    <property type="entry name" value="ABC_TRANSPORTER_2"/>
    <property type="match status" value="2"/>
</dbReference>
<comment type="similarity">
    <text evidence="1">Belongs to the ABC transporter superfamily.</text>
</comment>
<dbReference type="SMART" id="SM00382">
    <property type="entry name" value="AAA"/>
    <property type="match status" value="2"/>
</dbReference>
<dbReference type="Proteomes" id="UP000749311">
    <property type="component" value="Unassembled WGS sequence"/>
</dbReference>
<evidence type="ECO:0000256" key="2">
    <source>
        <dbReference type="ARBA" id="ARBA00022448"/>
    </source>
</evidence>
<dbReference type="InterPro" id="IPR017871">
    <property type="entry name" value="ABC_transporter-like_CS"/>
</dbReference>
<dbReference type="NCBIfam" id="NF010167">
    <property type="entry name" value="PRK13648.1"/>
    <property type="match status" value="2"/>
</dbReference>
<feature type="region of interest" description="Disordered" evidence="5">
    <location>
        <begin position="576"/>
        <end position="615"/>
    </location>
</feature>
<evidence type="ECO:0000256" key="4">
    <source>
        <dbReference type="ARBA" id="ARBA00022840"/>
    </source>
</evidence>
<dbReference type="InterPro" id="IPR050095">
    <property type="entry name" value="ECF_ABC_transporter_ATP-bd"/>
</dbReference>
<dbReference type="InterPro" id="IPR015856">
    <property type="entry name" value="ABC_transpr_CbiO/EcfA_su"/>
</dbReference>
<keyword evidence="4 7" id="KW-0067">ATP-binding</keyword>
<keyword evidence="8" id="KW-1185">Reference proteome</keyword>
<dbReference type="InterPro" id="IPR003439">
    <property type="entry name" value="ABC_transporter-like_ATP-bd"/>
</dbReference>
<feature type="domain" description="ABC transporter" evidence="6">
    <location>
        <begin position="309"/>
        <end position="542"/>
    </location>
</feature>